<dbReference type="KEGG" id="dmt:DESME_15275"/>
<dbReference type="RefSeq" id="WP_006716872.1">
    <property type="nucleotide sequence ID" value="NZ_CP007032.1"/>
</dbReference>
<dbReference type="OrthoDB" id="9814460at2"/>
<evidence type="ECO:0000256" key="2">
    <source>
        <dbReference type="SAM" id="Coils"/>
    </source>
</evidence>
<dbReference type="Pfam" id="PF24568">
    <property type="entry name" value="CC_PcsB"/>
    <property type="match status" value="1"/>
</dbReference>
<evidence type="ECO:0000256" key="1">
    <source>
        <dbReference type="ARBA" id="ARBA00022729"/>
    </source>
</evidence>
<dbReference type="AlphaFoldDB" id="W0EGC3"/>
<sequence>MSRRGVIALILTGVLLGSIVLPLQAGELNDAIQQQKDLEQEQNQIAGKLNQLTNSEDKLKTQIQSLTTQITSAKTELSKKQVAYNQAQKDVSLSEKELAKRLQELDDRRVVLQKRVRVIYEEGQLSYLEVLFQSTDLEDFITRLEYFTKLVENDQQILLEIQAEKVAVEQKTKELQGRRDQAAQLQTQAAQAKADLDGKNQQYQEALSQNKKAQDELSEQNVRLAADSAAMAQKIRQLTAASSGKVLGTISTYPLPGHYEVSSPYGWRIHPVTGQKSLHTGTDLPAPGGTAILAAGTGKVIMAGWYGAYGNAVIIDHGGGYTSLYGHQSRLGVSVGDEVKAGEVIGYVGTTGWSTGNHLHFEVRVNGNPTDPMQFFN</sequence>
<feature type="domain" description="M23ase beta-sheet core" evidence="4">
    <location>
        <begin position="278"/>
        <end position="372"/>
    </location>
</feature>
<feature type="compositionally biased region" description="Polar residues" evidence="3">
    <location>
        <begin position="199"/>
        <end position="211"/>
    </location>
</feature>
<dbReference type="GO" id="GO:0004222">
    <property type="term" value="F:metalloendopeptidase activity"/>
    <property type="evidence" value="ECO:0007669"/>
    <property type="project" value="TreeGrafter"/>
</dbReference>
<accession>W0EGC3</accession>
<evidence type="ECO:0000259" key="5">
    <source>
        <dbReference type="Pfam" id="PF24568"/>
    </source>
</evidence>
<dbReference type="Proteomes" id="UP000010847">
    <property type="component" value="Chromosome"/>
</dbReference>
<keyword evidence="2" id="KW-0175">Coiled coil</keyword>
<evidence type="ECO:0000313" key="7">
    <source>
        <dbReference type="Proteomes" id="UP000010847"/>
    </source>
</evidence>
<feature type="coiled-coil region" evidence="2">
    <location>
        <begin position="28"/>
        <end position="115"/>
    </location>
</feature>
<proteinExistence type="predicted"/>
<dbReference type="InterPro" id="IPR050570">
    <property type="entry name" value="Cell_wall_metabolism_enzyme"/>
</dbReference>
<evidence type="ECO:0000256" key="3">
    <source>
        <dbReference type="SAM" id="MobiDB-lite"/>
    </source>
</evidence>
<dbReference type="HOGENOM" id="CLU_029425_4_3_9"/>
<organism evidence="6 7">
    <name type="scientific">Desulfitobacterium metallireducens DSM 15288</name>
    <dbReference type="NCBI Taxonomy" id="871968"/>
    <lineage>
        <taxon>Bacteria</taxon>
        <taxon>Bacillati</taxon>
        <taxon>Bacillota</taxon>
        <taxon>Clostridia</taxon>
        <taxon>Eubacteriales</taxon>
        <taxon>Desulfitobacteriaceae</taxon>
        <taxon>Desulfitobacterium</taxon>
    </lineage>
</organism>
<feature type="domain" description="Peptidoglycan hydrolase PcsB coiled-coil" evidence="5">
    <location>
        <begin position="104"/>
        <end position="171"/>
    </location>
</feature>
<feature type="region of interest" description="Disordered" evidence="3">
    <location>
        <begin position="194"/>
        <end position="219"/>
    </location>
</feature>
<gene>
    <name evidence="6" type="ORF">DESME_15275</name>
</gene>
<dbReference type="SUPFAM" id="SSF51261">
    <property type="entry name" value="Duplicated hybrid motif"/>
    <property type="match status" value="1"/>
</dbReference>
<dbReference type="InterPro" id="IPR016047">
    <property type="entry name" value="M23ase_b-sheet_dom"/>
</dbReference>
<evidence type="ECO:0000259" key="4">
    <source>
        <dbReference type="Pfam" id="PF01551"/>
    </source>
</evidence>
<dbReference type="eggNOG" id="COG4942">
    <property type="taxonomic scope" value="Bacteria"/>
</dbReference>
<dbReference type="Pfam" id="PF01551">
    <property type="entry name" value="Peptidase_M23"/>
    <property type="match status" value="1"/>
</dbReference>
<reference evidence="6 7" key="1">
    <citation type="submission" date="2013-12" db="EMBL/GenBank/DDBJ databases">
        <authorList>
            <consortium name="DOE Joint Genome Institute"/>
            <person name="Smidt H."/>
            <person name="Huntemann M."/>
            <person name="Han J."/>
            <person name="Chen A."/>
            <person name="Kyrpides N."/>
            <person name="Mavromatis K."/>
            <person name="Markowitz V."/>
            <person name="Palaniappan K."/>
            <person name="Ivanova N."/>
            <person name="Schaumberg A."/>
            <person name="Pati A."/>
            <person name="Liolios K."/>
            <person name="Nordberg H.P."/>
            <person name="Cantor M.N."/>
            <person name="Hua S.X."/>
            <person name="Woyke T."/>
        </authorList>
    </citation>
    <scope>NUCLEOTIDE SEQUENCE [LARGE SCALE GENOMIC DNA]</scope>
    <source>
        <strain evidence="7">DSM 15288</strain>
    </source>
</reference>
<evidence type="ECO:0000313" key="6">
    <source>
        <dbReference type="EMBL" id="AHF08234.1"/>
    </source>
</evidence>
<keyword evidence="1" id="KW-0732">Signal</keyword>
<dbReference type="EMBL" id="CP007032">
    <property type="protein sequence ID" value="AHF08234.1"/>
    <property type="molecule type" value="Genomic_DNA"/>
</dbReference>
<dbReference type="PANTHER" id="PTHR21666">
    <property type="entry name" value="PEPTIDASE-RELATED"/>
    <property type="match status" value="1"/>
</dbReference>
<dbReference type="InterPro" id="IPR057309">
    <property type="entry name" value="PcsB_CC"/>
</dbReference>
<name>W0EGC3_9FIRM</name>
<dbReference type="STRING" id="871968.DESME_15275"/>
<dbReference type="InterPro" id="IPR011055">
    <property type="entry name" value="Dup_hybrid_motif"/>
</dbReference>
<dbReference type="Gene3D" id="6.10.250.3150">
    <property type="match status" value="1"/>
</dbReference>
<keyword evidence="7" id="KW-1185">Reference proteome</keyword>
<dbReference type="Gene3D" id="2.70.70.10">
    <property type="entry name" value="Glucose Permease (Domain IIA)"/>
    <property type="match status" value="1"/>
</dbReference>
<dbReference type="PANTHER" id="PTHR21666:SF289">
    <property type="entry name" value="L-ALA--D-GLU ENDOPEPTIDASE"/>
    <property type="match status" value="1"/>
</dbReference>
<protein>
    <submittedName>
        <fullName evidence="6">Metalloendopeptidase</fullName>
    </submittedName>
</protein>
<dbReference type="CDD" id="cd12797">
    <property type="entry name" value="M23_peptidase"/>
    <property type="match status" value="1"/>
</dbReference>